<organism evidence="1 2">
    <name type="scientific">Paraconiothyrium brasiliense</name>
    <dbReference type="NCBI Taxonomy" id="300254"/>
    <lineage>
        <taxon>Eukaryota</taxon>
        <taxon>Fungi</taxon>
        <taxon>Dikarya</taxon>
        <taxon>Ascomycota</taxon>
        <taxon>Pezizomycotina</taxon>
        <taxon>Dothideomycetes</taxon>
        <taxon>Pleosporomycetidae</taxon>
        <taxon>Pleosporales</taxon>
        <taxon>Massarineae</taxon>
        <taxon>Didymosphaeriaceae</taxon>
        <taxon>Paraconiothyrium</taxon>
    </lineage>
</organism>
<dbReference type="PANTHER" id="PTHR37017">
    <property type="entry name" value="AB HYDROLASE-1 DOMAIN-CONTAINING PROTEIN-RELATED"/>
    <property type="match status" value="1"/>
</dbReference>
<reference evidence="1 2" key="1">
    <citation type="submission" date="2024-02" db="EMBL/GenBank/DDBJ databases">
        <title>De novo assembly and annotation of 12 fungi associated with fruit tree decline syndrome in Ontario, Canada.</title>
        <authorList>
            <person name="Sulman M."/>
            <person name="Ellouze W."/>
            <person name="Ilyukhin E."/>
        </authorList>
    </citation>
    <scope>NUCLEOTIDE SEQUENCE [LARGE SCALE GENOMIC DNA]</scope>
    <source>
        <strain evidence="1 2">M42-189</strain>
    </source>
</reference>
<keyword evidence="2" id="KW-1185">Reference proteome</keyword>
<dbReference type="Proteomes" id="UP001521785">
    <property type="component" value="Unassembled WGS sequence"/>
</dbReference>
<gene>
    <name evidence="1" type="ORF">SLS60_011134</name>
</gene>
<evidence type="ECO:0000313" key="1">
    <source>
        <dbReference type="EMBL" id="KAL1592718.1"/>
    </source>
</evidence>
<dbReference type="PANTHER" id="PTHR37017:SF8">
    <property type="entry name" value="AB HYDROLASE-1 DOMAIN-CONTAINING PROTEIN"/>
    <property type="match status" value="1"/>
</dbReference>
<proteinExistence type="predicted"/>
<comment type="caution">
    <text evidence="1">The sequence shown here is derived from an EMBL/GenBank/DDBJ whole genome shotgun (WGS) entry which is preliminary data.</text>
</comment>
<sequence length="135" mass="14346">MAPTSSKASIRGILSHASRSRNVTAEDDKNYIINNMLLPILDHEEHDVIILTHSYSSVPGSAAVAGLSKAERAKEGKKTGVLGQIMLAALLAKGGDGKSVKDAFGGQFPPHIRPDVRHRPVSVVPHTCLSFARAS</sequence>
<accession>A0ABR3QKN8</accession>
<protein>
    <submittedName>
        <fullName evidence="1">Uncharacterized protein</fullName>
    </submittedName>
</protein>
<dbReference type="InterPro" id="IPR052897">
    <property type="entry name" value="Sec-Metab_Biosynth_Hydrolase"/>
</dbReference>
<evidence type="ECO:0000313" key="2">
    <source>
        <dbReference type="Proteomes" id="UP001521785"/>
    </source>
</evidence>
<name>A0ABR3QKN8_9PLEO</name>
<dbReference type="EMBL" id="JAKJXO020000020">
    <property type="protein sequence ID" value="KAL1592718.1"/>
    <property type="molecule type" value="Genomic_DNA"/>
</dbReference>